<name>A0A3M0C0A8_9PROT</name>
<keyword evidence="7 11" id="KW-0812">Transmembrane</keyword>
<evidence type="ECO:0000256" key="5">
    <source>
        <dbReference type="ARBA" id="ARBA00022475"/>
    </source>
</evidence>
<dbReference type="GO" id="GO:0008808">
    <property type="term" value="F:cardiolipin synthase activity"/>
    <property type="evidence" value="ECO:0007669"/>
    <property type="project" value="TreeGrafter"/>
</dbReference>
<keyword evidence="6" id="KW-0964">Secreted</keyword>
<evidence type="ECO:0000256" key="8">
    <source>
        <dbReference type="ARBA" id="ARBA00022989"/>
    </source>
</evidence>
<comment type="caution">
    <text evidence="13">The sequence shown here is derived from an EMBL/GenBank/DDBJ whole genome shotgun (WGS) entry which is preliminary data.</text>
</comment>
<keyword evidence="9 11" id="KW-0472">Membrane</keyword>
<evidence type="ECO:0000313" key="13">
    <source>
        <dbReference type="EMBL" id="RMB02047.1"/>
    </source>
</evidence>
<dbReference type="InParanoid" id="A0A3M0C0A8"/>
<keyword evidence="8 11" id="KW-1133">Transmembrane helix</keyword>
<dbReference type="PROSITE" id="PS50035">
    <property type="entry name" value="PLD"/>
    <property type="match status" value="2"/>
</dbReference>
<reference evidence="13 14" key="1">
    <citation type="submission" date="2018-10" db="EMBL/GenBank/DDBJ databases">
        <title>Genomic Encyclopedia of Archaeal and Bacterial Type Strains, Phase II (KMG-II): from individual species to whole genera.</title>
        <authorList>
            <person name="Goeker M."/>
        </authorList>
    </citation>
    <scope>NUCLEOTIDE SEQUENCE [LARGE SCALE GENOMIC DNA]</scope>
    <source>
        <strain evidence="13 14">DSM 25217</strain>
    </source>
</reference>
<dbReference type="InterPro" id="IPR027379">
    <property type="entry name" value="CLS_N"/>
</dbReference>
<evidence type="ECO:0000256" key="4">
    <source>
        <dbReference type="ARBA" id="ARBA00018392"/>
    </source>
</evidence>
<sequence>MALFDDGAGGNIWLGLIFLALQLGASIHILRTKIDAPSAMSWLGVVWLVPILGLVLYLLFGINRIERRARAARQRSGLPARRGLVDAPPSPPLDRLWPDAPDRWRAHDRLAGRVTHLPPTAGNRICPVGDGRAAYDEMLAAIDTAEHSVLLTSYIFQADSIGRRFIASLKRAAARGVDVRVLVDAVGNFYGFRPVAGLLRRGGVPVASFNPARLSWRLAFFNLRTHRKMLILDGRHAFIGGMNIRKNHIVQDSPDGKAVRDLQFHVEGSVIHQMIDTFADDWVFATGKPWDPPEVIQDDIHDVSETVSDLSVARAIPDGPDEPLDRTSMLMASALGAARRQVRIISPYFLPLEPLRHALRQAALRGVQVDILIPAHSNLPLFSAIVRVGLPSLLDAGCRIFLSPPPFDHAKVMVVDDDWALIGSSNWDARSLKLNFEFNVEAYGRTLANSLSDIMKERFAASQKVSLDDLRAHPRLTRFAGRLAWLLSPYL</sequence>
<proteinExistence type="predicted"/>
<accession>A0A3M0C0A8</accession>
<comment type="subcellular location">
    <subcellularLocation>
        <location evidence="3">Cell membrane</location>
        <topology evidence="3">Multi-pass membrane protein</topology>
    </subcellularLocation>
    <subcellularLocation>
        <location evidence="2">Secreted</location>
    </subcellularLocation>
</comment>
<evidence type="ECO:0000256" key="2">
    <source>
        <dbReference type="ARBA" id="ARBA00004613"/>
    </source>
</evidence>
<evidence type="ECO:0000256" key="7">
    <source>
        <dbReference type="ARBA" id="ARBA00022692"/>
    </source>
</evidence>
<evidence type="ECO:0000256" key="11">
    <source>
        <dbReference type="SAM" id="Phobius"/>
    </source>
</evidence>
<evidence type="ECO:0000256" key="9">
    <source>
        <dbReference type="ARBA" id="ARBA00023136"/>
    </source>
</evidence>
<evidence type="ECO:0000256" key="6">
    <source>
        <dbReference type="ARBA" id="ARBA00022525"/>
    </source>
</evidence>
<dbReference type="GO" id="GO:0005886">
    <property type="term" value="C:plasma membrane"/>
    <property type="evidence" value="ECO:0007669"/>
    <property type="project" value="UniProtKB-SubCell"/>
</dbReference>
<dbReference type="Pfam" id="PF13396">
    <property type="entry name" value="PLDc_N"/>
    <property type="match status" value="1"/>
</dbReference>
<evidence type="ECO:0000256" key="1">
    <source>
        <dbReference type="ARBA" id="ARBA00003145"/>
    </source>
</evidence>
<dbReference type="FunCoup" id="A0A3M0C0A8">
    <property type="interactions" value="90"/>
</dbReference>
<dbReference type="PANTHER" id="PTHR21248:SF22">
    <property type="entry name" value="PHOSPHOLIPASE D"/>
    <property type="match status" value="1"/>
</dbReference>
<evidence type="ECO:0000259" key="12">
    <source>
        <dbReference type="PROSITE" id="PS50035"/>
    </source>
</evidence>
<comment type="function">
    <text evidence="1">Could be a virulence factor.</text>
</comment>
<protein>
    <recommendedName>
        <fullName evidence="4">Phospholipase D</fullName>
    </recommendedName>
    <alternativeName>
        <fullName evidence="10">Choline phosphatase</fullName>
    </alternativeName>
</protein>
<feature type="domain" description="PLD phosphodiesterase" evidence="12">
    <location>
        <begin position="221"/>
        <end position="248"/>
    </location>
</feature>
<gene>
    <name evidence="13" type="ORF">BXY39_3560</name>
</gene>
<keyword evidence="14" id="KW-1185">Reference proteome</keyword>
<dbReference type="RefSeq" id="WP_147453628.1">
    <property type="nucleotide sequence ID" value="NZ_REFR01000015.1"/>
</dbReference>
<dbReference type="GO" id="GO:0005576">
    <property type="term" value="C:extracellular region"/>
    <property type="evidence" value="ECO:0007669"/>
    <property type="project" value="UniProtKB-SubCell"/>
</dbReference>
<dbReference type="OrthoDB" id="9762009at2"/>
<organism evidence="13 14">
    <name type="scientific">Eilatimonas milleporae</name>
    <dbReference type="NCBI Taxonomy" id="911205"/>
    <lineage>
        <taxon>Bacteria</taxon>
        <taxon>Pseudomonadati</taxon>
        <taxon>Pseudomonadota</taxon>
        <taxon>Alphaproteobacteria</taxon>
        <taxon>Kordiimonadales</taxon>
        <taxon>Kordiimonadaceae</taxon>
        <taxon>Eilatimonas</taxon>
    </lineage>
</organism>
<dbReference type="CDD" id="cd09157">
    <property type="entry name" value="PLDc_CLS_unchar2_1"/>
    <property type="match status" value="1"/>
</dbReference>
<dbReference type="InterPro" id="IPR001736">
    <property type="entry name" value="PLipase_D/transphosphatidylase"/>
</dbReference>
<feature type="transmembrane region" description="Helical" evidence="11">
    <location>
        <begin position="12"/>
        <end position="30"/>
    </location>
</feature>
<evidence type="ECO:0000313" key="14">
    <source>
        <dbReference type="Proteomes" id="UP000271227"/>
    </source>
</evidence>
<evidence type="ECO:0000256" key="3">
    <source>
        <dbReference type="ARBA" id="ARBA00004651"/>
    </source>
</evidence>
<dbReference type="PANTHER" id="PTHR21248">
    <property type="entry name" value="CARDIOLIPIN SYNTHASE"/>
    <property type="match status" value="1"/>
</dbReference>
<feature type="transmembrane region" description="Helical" evidence="11">
    <location>
        <begin position="42"/>
        <end position="60"/>
    </location>
</feature>
<dbReference type="Gene3D" id="3.30.870.10">
    <property type="entry name" value="Endonuclease Chain A"/>
    <property type="match status" value="3"/>
</dbReference>
<dbReference type="SUPFAM" id="SSF56024">
    <property type="entry name" value="Phospholipase D/nuclease"/>
    <property type="match status" value="2"/>
</dbReference>
<dbReference type="InterPro" id="IPR025202">
    <property type="entry name" value="PLD-like_dom"/>
</dbReference>
<dbReference type="AlphaFoldDB" id="A0A3M0C0A8"/>
<dbReference type="Pfam" id="PF13091">
    <property type="entry name" value="PLDc_2"/>
    <property type="match status" value="2"/>
</dbReference>
<dbReference type="Proteomes" id="UP000271227">
    <property type="component" value="Unassembled WGS sequence"/>
</dbReference>
<evidence type="ECO:0000256" key="10">
    <source>
        <dbReference type="ARBA" id="ARBA00029594"/>
    </source>
</evidence>
<dbReference type="GO" id="GO:0032049">
    <property type="term" value="P:cardiolipin biosynthetic process"/>
    <property type="evidence" value="ECO:0007669"/>
    <property type="project" value="UniProtKB-ARBA"/>
</dbReference>
<dbReference type="SMART" id="SM00155">
    <property type="entry name" value="PLDc"/>
    <property type="match status" value="2"/>
</dbReference>
<feature type="domain" description="PLD phosphodiesterase" evidence="12">
    <location>
        <begin position="409"/>
        <end position="431"/>
    </location>
</feature>
<dbReference type="EMBL" id="REFR01000015">
    <property type="protein sequence ID" value="RMB02047.1"/>
    <property type="molecule type" value="Genomic_DNA"/>
</dbReference>
<keyword evidence="5" id="KW-1003">Cell membrane</keyword>